<feature type="compositionally biased region" description="Basic and acidic residues" evidence="1">
    <location>
        <begin position="170"/>
        <end position="212"/>
    </location>
</feature>
<dbReference type="Proteomes" id="UP001153365">
    <property type="component" value="Unassembled WGS sequence"/>
</dbReference>
<accession>A0AAV0AY79</accession>
<dbReference type="AlphaFoldDB" id="A0AAV0AY79"/>
<name>A0AAV0AY79_PHAPC</name>
<keyword evidence="4" id="KW-1185">Reference proteome</keyword>
<organism evidence="3 4">
    <name type="scientific">Phakopsora pachyrhizi</name>
    <name type="common">Asian soybean rust disease fungus</name>
    <dbReference type="NCBI Taxonomy" id="170000"/>
    <lineage>
        <taxon>Eukaryota</taxon>
        <taxon>Fungi</taxon>
        <taxon>Dikarya</taxon>
        <taxon>Basidiomycota</taxon>
        <taxon>Pucciniomycotina</taxon>
        <taxon>Pucciniomycetes</taxon>
        <taxon>Pucciniales</taxon>
        <taxon>Phakopsoraceae</taxon>
        <taxon>Phakopsora</taxon>
    </lineage>
</organism>
<gene>
    <name evidence="2" type="ORF">PPACK8108_LOCUS8379</name>
    <name evidence="3" type="ORF">PPACK8108_LOCUS8494</name>
</gene>
<dbReference type="EMBL" id="CALTRL010001761">
    <property type="protein sequence ID" value="CAH7673615.1"/>
    <property type="molecule type" value="Genomic_DNA"/>
</dbReference>
<dbReference type="EMBL" id="CALTRL010001726">
    <property type="protein sequence ID" value="CAH7673514.1"/>
    <property type="molecule type" value="Genomic_DNA"/>
</dbReference>
<evidence type="ECO:0000256" key="1">
    <source>
        <dbReference type="SAM" id="MobiDB-lite"/>
    </source>
</evidence>
<evidence type="ECO:0000313" key="2">
    <source>
        <dbReference type="EMBL" id="CAH7673514.1"/>
    </source>
</evidence>
<evidence type="ECO:0000313" key="3">
    <source>
        <dbReference type="EMBL" id="CAH7673615.1"/>
    </source>
</evidence>
<feature type="region of interest" description="Disordered" evidence="1">
    <location>
        <begin position="81"/>
        <end position="214"/>
    </location>
</feature>
<reference evidence="3" key="1">
    <citation type="submission" date="2022-06" db="EMBL/GenBank/DDBJ databases">
        <authorList>
            <consortium name="SYNGENTA / RWTH Aachen University"/>
        </authorList>
    </citation>
    <scope>NUCLEOTIDE SEQUENCE</scope>
</reference>
<comment type="caution">
    <text evidence="3">The sequence shown here is derived from an EMBL/GenBank/DDBJ whole genome shotgun (WGS) entry which is preliminary data.</text>
</comment>
<proteinExistence type="predicted"/>
<evidence type="ECO:0000313" key="4">
    <source>
        <dbReference type="Proteomes" id="UP001153365"/>
    </source>
</evidence>
<sequence length="227" mass="25724">MPLHGYPRVYPDYQSPFYINTSRSTPQSSYMQENVRSDNDHRNFLVPENKYQVTSTTVPPGTYSIKGKERHLKGKERQYQEFEEKEQGMAKETPVTKKLPANFPKNQEGARPPRNCLHNAQKTKKELGHQEISCKIPKNQERASSKPLTKSQAMVKPHAKLQSMSLAKGKSQDENKEGDIDKGKDERDIDKGKDESEKGDRVFLKGGGDIDKSNSFPLSLVAKGIFN</sequence>
<protein>
    <submittedName>
        <fullName evidence="3">Uncharacterized protein</fullName>
    </submittedName>
</protein>